<dbReference type="OrthoDB" id="433681at2"/>
<evidence type="ECO:0000256" key="1">
    <source>
        <dbReference type="ARBA" id="ARBA00022679"/>
    </source>
</evidence>
<protein>
    <submittedName>
        <fullName evidence="4">Glycosyl transferase family 1</fullName>
    </submittedName>
</protein>
<organism evidence="4 5">
    <name type="scientific">Simplicispira suum</name>
    <dbReference type="NCBI Taxonomy" id="2109915"/>
    <lineage>
        <taxon>Bacteria</taxon>
        <taxon>Pseudomonadati</taxon>
        <taxon>Pseudomonadota</taxon>
        <taxon>Betaproteobacteria</taxon>
        <taxon>Burkholderiales</taxon>
        <taxon>Comamonadaceae</taxon>
        <taxon>Simplicispira</taxon>
    </lineage>
</organism>
<dbReference type="Pfam" id="PF21374">
    <property type="entry name" value="WsaF_N"/>
    <property type="match status" value="1"/>
</dbReference>
<reference evidence="4 5" key="1">
    <citation type="submission" date="2018-03" db="EMBL/GenBank/DDBJ databases">
        <title>Genome sequencing of Simplicispira sp.</title>
        <authorList>
            <person name="Kim S.-J."/>
            <person name="Heo J."/>
            <person name="Kwon S.-W."/>
        </authorList>
    </citation>
    <scope>NUCLEOTIDE SEQUENCE [LARGE SCALE GENOMIC DNA]</scope>
    <source>
        <strain evidence="4 5">SC1-8</strain>
    </source>
</reference>
<dbReference type="PANTHER" id="PTHR46401">
    <property type="entry name" value="GLYCOSYLTRANSFERASE WBBK-RELATED"/>
    <property type="match status" value="1"/>
</dbReference>
<feature type="domain" description="WsaF C-terminal" evidence="3">
    <location>
        <begin position="210"/>
        <end position="334"/>
    </location>
</feature>
<dbReference type="KEGG" id="simp:C6571_04970"/>
<dbReference type="GO" id="GO:0009103">
    <property type="term" value="P:lipopolysaccharide biosynthetic process"/>
    <property type="evidence" value="ECO:0007669"/>
    <property type="project" value="TreeGrafter"/>
</dbReference>
<dbReference type="EMBL" id="CP027669">
    <property type="protein sequence ID" value="AVO43075.1"/>
    <property type="molecule type" value="Genomic_DNA"/>
</dbReference>
<proteinExistence type="predicted"/>
<keyword evidence="1 4" id="KW-0808">Transferase</keyword>
<evidence type="ECO:0000259" key="3">
    <source>
        <dbReference type="Pfam" id="PF22772"/>
    </source>
</evidence>
<accession>A0A2S0N4K6</accession>
<gene>
    <name evidence="4" type="ORF">C6571_04970</name>
</gene>
<keyword evidence="5" id="KW-1185">Reference proteome</keyword>
<evidence type="ECO:0000313" key="5">
    <source>
        <dbReference type="Proteomes" id="UP000239326"/>
    </source>
</evidence>
<dbReference type="Pfam" id="PF22772">
    <property type="entry name" value="WsaF_C"/>
    <property type="match status" value="1"/>
</dbReference>
<evidence type="ECO:0000259" key="2">
    <source>
        <dbReference type="Pfam" id="PF21374"/>
    </source>
</evidence>
<evidence type="ECO:0000313" key="4">
    <source>
        <dbReference type="EMBL" id="AVO43075.1"/>
    </source>
</evidence>
<dbReference type="Gene3D" id="3.40.50.11090">
    <property type="match status" value="1"/>
</dbReference>
<dbReference type="AlphaFoldDB" id="A0A2S0N4K6"/>
<feature type="domain" description="WsaF N-terminal" evidence="2">
    <location>
        <begin position="116"/>
        <end position="163"/>
    </location>
</feature>
<dbReference type="Gene3D" id="3.40.50.2000">
    <property type="entry name" value="Glycogen Phosphorylase B"/>
    <property type="match status" value="1"/>
</dbReference>
<dbReference type="GO" id="GO:0016757">
    <property type="term" value="F:glycosyltransferase activity"/>
    <property type="evidence" value="ECO:0007669"/>
    <property type="project" value="TreeGrafter"/>
</dbReference>
<dbReference type="GO" id="GO:0030247">
    <property type="term" value="F:polysaccharide binding"/>
    <property type="evidence" value="ECO:0007669"/>
    <property type="project" value="InterPro"/>
</dbReference>
<sequence>MVRRRLSSGPGSLKSRNVFLHYDFVRVDKVELASGKARAGTLLWFIPDFNIGSGGHQTIFRTIMHLERMGWESNIVIVSPTNHATAESARQDICNHFFPLKAGVFMGFDGLPNSEFVIATGWQTAYPVRAVAGNAKKLYFVQDFEPSFYSTGTESVLAENTYRFGFFGITAGGWLARKLKDEYGMLTHAISFGVDHDCYRQRPRREPEVKRVFFYARPPTPRRAFEFGLLVLEAVSRRLPDTQFILAGWDVSDYVIPFPHLSAGVVSPEELADVFSQCDAALILSLTNLSLMPLELMASGCAVVSNRGDCVEWLLNDDVALLTDPTLEALTDALCQLLQDDAVRLAQRERALTFARQQHWEASADAFMQGLLTARQALAPANEDAVHKGPVNAAASV</sequence>
<dbReference type="Proteomes" id="UP000239326">
    <property type="component" value="Chromosome"/>
</dbReference>
<dbReference type="PANTHER" id="PTHR46401:SF2">
    <property type="entry name" value="GLYCOSYLTRANSFERASE WBBK-RELATED"/>
    <property type="match status" value="1"/>
</dbReference>
<name>A0A2S0N4K6_9BURK</name>
<dbReference type="CDD" id="cd03801">
    <property type="entry name" value="GT4_PimA-like"/>
    <property type="match status" value="1"/>
</dbReference>
<dbReference type="SUPFAM" id="SSF53756">
    <property type="entry name" value="UDP-Glycosyltransferase/glycogen phosphorylase"/>
    <property type="match status" value="1"/>
</dbReference>
<dbReference type="InterPro" id="IPR048510">
    <property type="entry name" value="WsaF_N"/>
</dbReference>
<dbReference type="InterPro" id="IPR055050">
    <property type="entry name" value="WsaF_C"/>
</dbReference>